<evidence type="ECO:0000313" key="11">
    <source>
        <dbReference type="EMBL" id="MDM7861488.1"/>
    </source>
</evidence>
<reference evidence="11 12" key="1">
    <citation type="submission" date="2023-06" db="EMBL/GenBank/DDBJ databases">
        <title>Alteromonas sp. ASW11-36 isolated from intertidal sand.</title>
        <authorList>
            <person name="Li Y."/>
        </authorList>
    </citation>
    <scope>NUCLEOTIDE SEQUENCE [LARGE SCALE GENOMIC DNA]</scope>
    <source>
        <strain evidence="11 12">ASW11-36</strain>
    </source>
</reference>
<dbReference type="RefSeq" id="WP_289366045.1">
    <property type="nucleotide sequence ID" value="NZ_JAUCBP010000011.1"/>
</dbReference>
<name>A0ABT7SZ69_9ALTE</name>
<evidence type="ECO:0000256" key="2">
    <source>
        <dbReference type="ARBA" id="ARBA00022448"/>
    </source>
</evidence>
<keyword evidence="2 9" id="KW-0813">Transport</keyword>
<dbReference type="PANTHER" id="PTHR35011">
    <property type="entry name" value="2,3-DIKETO-L-GULONATE TRAP TRANSPORTER SMALL PERMEASE PROTEIN YIAM"/>
    <property type="match status" value="1"/>
</dbReference>
<dbReference type="InterPro" id="IPR055348">
    <property type="entry name" value="DctQ"/>
</dbReference>
<comment type="caution">
    <text evidence="11">The sequence shown here is derived from an EMBL/GenBank/DDBJ whole genome shotgun (WGS) entry which is preliminary data.</text>
</comment>
<keyword evidence="5 9" id="KW-0812">Transmembrane</keyword>
<accession>A0ABT7SZ69</accession>
<evidence type="ECO:0000256" key="4">
    <source>
        <dbReference type="ARBA" id="ARBA00022519"/>
    </source>
</evidence>
<feature type="transmembrane region" description="Helical" evidence="9">
    <location>
        <begin position="19"/>
        <end position="39"/>
    </location>
</feature>
<gene>
    <name evidence="11" type="ORF">QTP81_12875</name>
</gene>
<dbReference type="InterPro" id="IPR007387">
    <property type="entry name" value="TRAP_DctQ"/>
</dbReference>
<feature type="domain" description="Tripartite ATP-independent periplasmic transporters DctQ component" evidence="10">
    <location>
        <begin position="27"/>
        <end position="160"/>
    </location>
</feature>
<comment type="subunit">
    <text evidence="9">The complex comprises the extracytoplasmic solute receptor protein and the two transmembrane proteins.</text>
</comment>
<proteinExistence type="inferred from homology"/>
<comment type="similarity">
    <text evidence="8 9">Belongs to the TRAP transporter small permease family.</text>
</comment>
<organism evidence="11 12">
    <name type="scientific">Alteromonas arenosi</name>
    <dbReference type="NCBI Taxonomy" id="3055817"/>
    <lineage>
        <taxon>Bacteria</taxon>
        <taxon>Pseudomonadati</taxon>
        <taxon>Pseudomonadota</taxon>
        <taxon>Gammaproteobacteria</taxon>
        <taxon>Alteromonadales</taxon>
        <taxon>Alteromonadaceae</taxon>
        <taxon>Alteromonas/Salinimonas group</taxon>
        <taxon>Alteromonas</taxon>
    </lineage>
</organism>
<feature type="transmembrane region" description="Helical" evidence="9">
    <location>
        <begin position="51"/>
        <end position="68"/>
    </location>
</feature>
<keyword evidence="3" id="KW-1003">Cell membrane</keyword>
<keyword evidence="7 9" id="KW-0472">Membrane</keyword>
<evidence type="ECO:0000256" key="5">
    <source>
        <dbReference type="ARBA" id="ARBA00022692"/>
    </source>
</evidence>
<evidence type="ECO:0000256" key="7">
    <source>
        <dbReference type="ARBA" id="ARBA00023136"/>
    </source>
</evidence>
<feature type="transmembrane region" description="Helical" evidence="9">
    <location>
        <begin position="130"/>
        <end position="150"/>
    </location>
</feature>
<evidence type="ECO:0000256" key="6">
    <source>
        <dbReference type="ARBA" id="ARBA00022989"/>
    </source>
</evidence>
<protein>
    <recommendedName>
        <fullName evidence="9">TRAP transporter small permease protein</fullName>
    </recommendedName>
</protein>
<dbReference type="EMBL" id="JAUCBP010000011">
    <property type="protein sequence ID" value="MDM7861488.1"/>
    <property type="molecule type" value="Genomic_DNA"/>
</dbReference>
<evidence type="ECO:0000256" key="9">
    <source>
        <dbReference type="RuleBase" id="RU369079"/>
    </source>
</evidence>
<comment type="subcellular location">
    <subcellularLocation>
        <location evidence="1 9">Cell inner membrane</location>
        <topology evidence="1 9">Multi-pass membrane protein</topology>
    </subcellularLocation>
</comment>
<keyword evidence="4 9" id="KW-0997">Cell inner membrane</keyword>
<sequence length="169" mass="18947">MSANISDAIDTFNRVIAKLASIGLLLMTLITFAIVVLRYGFDTGWIALQESVMYLHALVFMLGAAYTLREDGHVRVDIFYRKFSLRVQAFINIFGTLLLLFPVCIFILVISWDYVSNSWRLLEASKEAGGLPLVFVLKSLIPAFSVLMLLQGLADILRNIVLIRKVGSM</sequence>
<comment type="function">
    <text evidence="9">Part of the tripartite ATP-independent periplasmic (TRAP) transport system.</text>
</comment>
<keyword evidence="6 9" id="KW-1133">Transmembrane helix</keyword>
<dbReference type="PANTHER" id="PTHR35011:SF4">
    <property type="entry name" value="SLL1102 PROTEIN"/>
    <property type="match status" value="1"/>
</dbReference>
<dbReference type="Pfam" id="PF04290">
    <property type="entry name" value="DctQ"/>
    <property type="match status" value="1"/>
</dbReference>
<evidence type="ECO:0000256" key="1">
    <source>
        <dbReference type="ARBA" id="ARBA00004429"/>
    </source>
</evidence>
<keyword evidence="12" id="KW-1185">Reference proteome</keyword>
<evidence type="ECO:0000256" key="8">
    <source>
        <dbReference type="ARBA" id="ARBA00038436"/>
    </source>
</evidence>
<evidence type="ECO:0000259" key="10">
    <source>
        <dbReference type="Pfam" id="PF04290"/>
    </source>
</evidence>
<dbReference type="Proteomes" id="UP001234343">
    <property type="component" value="Unassembled WGS sequence"/>
</dbReference>
<evidence type="ECO:0000313" key="12">
    <source>
        <dbReference type="Proteomes" id="UP001234343"/>
    </source>
</evidence>
<feature type="transmembrane region" description="Helical" evidence="9">
    <location>
        <begin position="89"/>
        <end position="110"/>
    </location>
</feature>
<evidence type="ECO:0000256" key="3">
    <source>
        <dbReference type="ARBA" id="ARBA00022475"/>
    </source>
</evidence>